<dbReference type="Gene3D" id="3.40.50.1820">
    <property type="entry name" value="alpha/beta hydrolase"/>
    <property type="match status" value="1"/>
</dbReference>
<sequence length="487" mass="51782">MDRPPIARDITRDAVIVVPGIMGSALRETNGDRRPLWGLQGVGPLVSAWRGRSEGLKPLHLDDDERSGRYGRVEPAGLLRFPAWAPFLHGLEPYDQLVKTVRDTVADEAAVLEFAYDWRLPVEVNGALLAEAAQRHLAAWRGSAAGRAHPGEREARLVFVAHSMGGLVTRAAFARAAELVTETRCVVTLGTPFLGSVKAAVILGGNRSDPLPALPRRRMQALAATLPGVHDLLPDYRCVDVGGDVLRLTPSDVAGLGGDKELTAQAQEFQRRMRAPGAPALPGHRAVVGVAQPTAQSLRLDSGVVYEQYVSFERDGEGELARDPATGIPLRRDRAGDGTVYRDAATLPATVAETWLPLQHGALAKDGVALAHVRAVLTERDRDRGPALGAGGLGLDLPDCVDAGTPWLARLTPAPGEELDSHAGIACSVHDAGTDRRIGTGRLGWYDGNVAASVTLPAPGLYRIRITTEGTPPLTQLVLALDPTDAS</sequence>
<evidence type="ECO:0000313" key="2">
    <source>
        <dbReference type="Proteomes" id="UP001501009"/>
    </source>
</evidence>
<proteinExistence type="predicted"/>
<protein>
    <recommendedName>
        <fullName evidence="3">Lecithin:cholesterol acyltransferase</fullName>
    </recommendedName>
</protein>
<evidence type="ECO:0008006" key="3">
    <source>
        <dbReference type="Google" id="ProtNLM"/>
    </source>
</evidence>
<evidence type="ECO:0000313" key="1">
    <source>
        <dbReference type="EMBL" id="GAA3827806.1"/>
    </source>
</evidence>
<dbReference type="Proteomes" id="UP001501009">
    <property type="component" value="Unassembled WGS sequence"/>
</dbReference>
<dbReference type="Pfam" id="PF02450">
    <property type="entry name" value="LCAT"/>
    <property type="match status" value="1"/>
</dbReference>
<gene>
    <name evidence="1" type="ORF">GCM10022403_071260</name>
</gene>
<keyword evidence="2" id="KW-1185">Reference proteome</keyword>
<accession>A0ABP7IVL9</accession>
<dbReference type="SUPFAM" id="SSF53474">
    <property type="entry name" value="alpha/beta-Hydrolases"/>
    <property type="match status" value="1"/>
</dbReference>
<dbReference type="InterPro" id="IPR029058">
    <property type="entry name" value="AB_hydrolase_fold"/>
</dbReference>
<comment type="caution">
    <text evidence="1">The sequence shown here is derived from an EMBL/GenBank/DDBJ whole genome shotgun (WGS) entry which is preliminary data.</text>
</comment>
<organism evidence="1 2">
    <name type="scientific">Streptomyces coacervatus</name>
    <dbReference type="NCBI Taxonomy" id="647381"/>
    <lineage>
        <taxon>Bacteria</taxon>
        <taxon>Bacillati</taxon>
        <taxon>Actinomycetota</taxon>
        <taxon>Actinomycetes</taxon>
        <taxon>Kitasatosporales</taxon>
        <taxon>Streptomycetaceae</taxon>
        <taxon>Streptomyces</taxon>
    </lineage>
</organism>
<reference evidence="2" key="1">
    <citation type="journal article" date="2019" name="Int. J. Syst. Evol. Microbiol.">
        <title>The Global Catalogue of Microorganisms (GCM) 10K type strain sequencing project: providing services to taxonomists for standard genome sequencing and annotation.</title>
        <authorList>
            <consortium name="The Broad Institute Genomics Platform"/>
            <consortium name="The Broad Institute Genome Sequencing Center for Infectious Disease"/>
            <person name="Wu L."/>
            <person name="Ma J."/>
        </authorList>
    </citation>
    <scope>NUCLEOTIDE SEQUENCE [LARGE SCALE GENOMIC DNA]</scope>
    <source>
        <strain evidence="2">JCM 17138</strain>
    </source>
</reference>
<name>A0ABP7IVL9_9ACTN</name>
<dbReference type="EMBL" id="BAABDE010000028">
    <property type="protein sequence ID" value="GAA3827806.1"/>
    <property type="molecule type" value="Genomic_DNA"/>
</dbReference>
<dbReference type="InterPro" id="IPR003386">
    <property type="entry name" value="LACT/PDAT_acylTrfase"/>
</dbReference>